<evidence type="ECO:0000256" key="4">
    <source>
        <dbReference type="ARBA" id="ARBA00022454"/>
    </source>
</evidence>
<dbReference type="EMBL" id="CAJNOK010006232">
    <property type="protein sequence ID" value="CAF0997823.1"/>
    <property type="molecule type" value="Genomic_DNA"/>
</dbReference>
<dbReference type="PANTHER" id="PTHR12604:SF4">
    <property type="entry name" value="X-RAY REPAIR CROSS-COMPLEMENTING PROTEIN 5"/>
    <property type="match status" value="1"/>
</dbReference>
<evidence type="ECO:0000256" key="5">
    <source>
        <dbReference type="ARBA" id="ARBA00022741"/>
    </source>
</evidence>
<dbReference type="InterPro" id="IPR002035">
    <property type="entry name" value="VWF_A"/>
</dbReference>
<evidence type="ECO:0000313" key="20">
    <source>
        <dbReference type="Proteomes" id="UP000663829"/>
    </source>
</evidence>
<keyword evidence="8" id="KW-0347">Helicase</keyword>
<dbReference type="Pfam" id="PF08785">
    <property type="entry name" value="Ku_PK_bind"/>
    <property type="match status" value="1"/>
</dbReference>
<feature type="region of interest" description="Disordered" evidence="14">
    <location>
        <begin position="166"/>
        <end position="235"/>
    </location>
</feature>
<keyword evidence="20" id="KW-1185">Reference proteome</keyword>
<evidence type="ECO:0000256" key="13">
    <source>
        <dbReference type="ARBA" id="ARBA00023242"/>
    </source>
</evidence>
<dbReference type="Gene3D" id="1.25.40.240">
    <property type="entry name" value="Ku, C-terminal domain"/>
    <property type="match status" value="1"/>
</dbReference>
<dbReference type="Gene3D" id="2.40.290.10">
    <property type="match status" value="1"/>
</dbReference>
<dbReference type="SUPFAM" id="SSF53300">
    <property type="entry name" value="vWA-like"/>
    <property type="match status" value="1"/>
</dbReference>
<dbReference type="FunFam" id="1.10.1600.10:FF:000002">
    <property type="entry name" value="X-ray repair cross-complementing protein 5"/>
    <property type="match status" value="1"/>
</dbReference>
<evidence type="ECO:0000313" key="16">
    <source>
        <dbReference type="EMBL" id="CAF0990776.1"/>
    </source>
</evidence>
<dbReference type="GO" id="GO:0005524">
    <property type="term" value="F:ATP binding"/>
    <property type="evidence" value="ECO:0007669"/>
    <property type="project" value="UniProtKB-KW"/>
</dbReference>
<evidence type="ECO:0000256" key="11">
    <source>
        <dbReference type="ARBA" id="ARBA00023172"/>
    </source>
</evidence>
<keyword evidence="7" id="KW-0378">Hydrolase</keyword>
<dbReference type="Proteomes" id="UP000677228">
    <property type="component" value="Unassembled WGS sequence"/>
</dbReference>
<dbReference type="GO" id="GO:0042162">
    <property type="term" value="F:telomeric DNA binding"/>
    <property type="evidence" value="ECO:0007669"/>
    <property type="project" value="InterPro"/>
</dbReference>
<dbReference type="SUPFAM" id="SSF100939">
    <property type="entry name" value="SPOC domain-like"/>
    <property type="match status" value="1"/>
</dbReference>
<dbReference type="GO" id="GO:0006303">
    <property type="term" value="P:double-strand break repair via nonhomologous end joining"/>
    <property type="evidence" value="ECO:0007669"/>
    <property type="project" value="InterPro"/>
</dbReference>
<evidence type="ECO:0000256" key="6">
    <source>
        <dbReference type="ARBA" id="ARBA00022763"/>
    </source>
</evidence>
<dbReference type="Gene3D" id="1.10.1600.10">
    <property type="match status" value="1"/>
</dbReference>
<evidence type="ECO:0000259" key="15">
    <source>
        <dbReference type="PROSITE" id="PS50234"/>
    </source>
</evidence>
<dbReference type="PROSITE" id="PS50234">
    <property type="entry name" value="VWFA"/>
    <property type="match status" value="1"/>
</dbReference>
<dbReference type="Gene3D" id="3.40.50.410">
    <property type="entry name" value="von Willebrand factor, type A domain"/>
    <property type="match status" value="1"/>
</dbReference>
<dbReference type="Pfam" id="PF02735">
    <property type="entry name" value="Ku"/>
    <property type="match status" value="1"/>
</dbReference>
<dbReference type="InterPro" id="IPR036494">
    <property type="entry name" value="Ku_C_sf"/>
</dbReference>
<dbReference type="EMBL" id="CAJNOQ010003012">
    <property type="protein sequence ID" value="CAF0990776.1"/>
    <property type="molecule type" value="Genomic_DNA"/>
</dbReference>
<keyword evidence="6" id="KW-0227">DNA damage</keyword>
<keyword evidence="10" id="KW-0238">DNA-binding</keyword>
<dbReference type="InterPro" id="IPR016194">
    <property type="entry name" value="SPOC-like_C_dom_sf"/>
</dbReference>
<evidence type="ECO:0000256" key="1">
    <source>
        <dbReference type="ARBA" id="ARBA00004123"/>
    </source>
</evidence>
<comment type="caution">
    <text evidence="16">The sequence shown here is derived from an EMBL/GenBank/DDBJ whole genome shotgun (WGS) entry which is preliminary data.</text>
</comment>
<dbReference type="EMBL" id="CAJOBA010006240">
    <property type="protein sequence ID" value="CAF3767524.1"/>
    <property type="molecule type" value="Genomic_DNA"/>
</dbReference>
<keyword evidence="5" id="KW-0547">Nucleotide-binding</keyword>
<dbReference type="InterPro" id="IPR036465">
    <property type="entry name" value="vWFA_dom_sf"/>
</dbReference>
<dbReference type="InterPro" id="IPR005161">
    <property type="entry name" value="Ku_N"/>
</dbReference>
<dbReference type="Proteomes" id="UP000681722">
    <property type="component" value="Unassembled WGS sequence"/>
</dbReference>
<dbReference type="Proteomes" id="UP000663829">
    <property type="component" value="Unassembled WGS sequence"/>
</dbReference>
<dbReference type="GO" id="GO:0043564">
    <property type="term" value="C:Ku70:Ku80 complex"/>
    <property type="evidence" value="ECO:0007669"/>
    <property type="project" value="InterPro"/>
</dbReference>
<dbReference type="Pfam" id="PF03731">
    <property type="entry name" value="Ku_N"/>
    <property type="match status" value="1"/>
</dbReference>
<dbReference type="EMBL" id="CAJOBC010003012">
    <property type="protein sequence ID" value="CAF3762757.1"/>
    <property type="molecule type" value="Genomic_DNA"/>
</dbReference>
<evidence type="ECO:0000256" key="14">
    <source>
        <dbReference type="SAM" id="MobiDB-lite"/>
    </source>
</evidence>
<dbReference type="GO" id="GO:0000723">
    <property type="term" value="P:telomere maintenance"/>
    <property type="evidence" value="ECO:0007669"/>
    <property type="project" value="InterPro"/>
</dbReference>
<keyword evidence="9" id="KW-0067">ATP-binding</keyword>
<dbReference type="InterPro" id="IPR024193">
    <property type="entry name" value="Ku80"/>
</dbReference>
<dbReference type="InterPro" id="IPR014893">
    <property type="entry name" value="Ku_PK_bind"/>
</dbReference>
<evidence type="ECO:0000256" key="3">
    <source>
        <dbReference type="ARBA" id="ARBA00007726"/>
    </source>
</evidence>
<feature type="domain" description="VWFA" evidence="15">
    <location>
        <begin position="8"/>
        <end position="164"/>
    </location>
</feature>
<dbReference type="CDD" id="cd00873">
    <property type="entry name" value="KU80"/>
    <property type="match status" value="1"/>
</dbReference>
<evidence type="ECO:0000256" key="12">
    <source>
        <dbReference type="ARBA" id="ARBA00023204"/>
    </source>
</evidence>
<dbReference type="GO" id="GO:0003684">
    <property type="term" value="F:damaged DNA binding"/>
    <property type="evidence" value="ECO:0007669"/>
    <property type="project" value="InterPro"/>
</dbReference>
<dbReference type="GO" id="GO:0006310">
    <property type="term" value="P:DNA recombination"/>
    <property type="evidence" value="ECO:0007669"/>
    <property type="project" value="UniProtKB-KW"/>
</dbReference>
<dbReference type="GO" id="GO:0005694">
    <property type="term" value="C:chromosome"/>
    <property type="evidence" value="ECO:0007669"/>
    <property type="project" value="UniProtKB-SubCell"/>
</dbReference>
<keyword evidence="13" id="KW-0539">Nucleus</keyword>
<keyword evidence="4" id="KW-0158">Chromosome</keyword>
<comment type="subcellular location">
    <subcellularLocation>
        <location evidence="2">Chromosome</location>
    </subcellularLocation>
    <subcellularLocation>
        <location evidence="1">Nucleus</location>
    </subcellularLocation>
</comment>
<dbReference type="GO" id="GO:0016787">
    <property type="term" value="F:hydrolase activity"/>
    <property type="evidence" value="ECO:0007669"/>
    <property type="project" value="UniProtKB-KW"/>
</dbReference>
<evidence type="ECO:0000256" key="7">
    <source>
        <dbReference type="ARBA" id="ARBA00022801"/>
    </source>
</evidence>
<keyword evidence="11" id="KW-0233">DNA recombination</keyword>
<evidence type="ECO:0000313" key="18">
    <source>
        <dbReference type="EMBL" id="CAF3762757.1"/>
    </source>
</evidence>
<gene>
    <name evidence="16" type="ORF">GPM918_LOCUS13241</name>
    <name evidence="17" type="ORF">OVA965_LOCUS14405</name>
    <name evidence="18" type="ORF">SRO942_LOCUS13241</name>
    <name evidence="19" type="ORF">TMI583_LOCUS14412</name>
</gene>
<dbReference type="PANTHER" id="PTHR12604">
    <property type="entry name" value="KU AUTOANTIGEN DNA HELICASE"/>
    <property type="match status" value="1"/>
</dbReference>
<dbReference type="SMART" id="SM00559">
    <property type="entry name" value="Ku78"/>
    <property type="match status" value="1"/>
</dbReference>
<dbReference type="FunFam" id="2.40.290.10:FF:000005">
    <property type="entry name" value="X-ray repair cross-complementing protein 5"/>
    <property type="match status" value="1"/>
</dbReference>
<evidence type="ECO:0000313" key="17">
    <source>
        <dbReference type="EMBL" id="CAF0997823.1"/>
    </source>
</evidence>
<feature type="compositionally biased region" description="Low complexity" evidence="14">
    <location>
        <begin position="195"/>
        <end position="211"/>
    </location>
</feature>
<dbReference type="InterPro" id="IPR006164">
    <property type="entry name" value="DNA_bd_Ku70/Ku80"/>
</dbReference>
<dbReference type="PIRSF" id="PIRSF016570">
    <property type="entry name" value="Ku80"/>
    <property type="match status" value="1"/>
</dbReference>
<keyword evidence="12" id="KW-0234">DNA repair</keyword>
<organism evidence="16 20">
    <name type="scientific">Didymodactylos carnosus</name>
    <dbReference type="NCBI Taxonomy" id="1234261"/>
    <lineage>
        <taxon>Eukaryota</taxon>
        <taxon>Metazoa</taxon>
        <taxon>Spiralia</taxon>
        <taxon>Gnathifera</taxon>
        <taxon>Rotifera</taxon>
        <taxon>Eurotatoria</taxon>
        <taxon>Bdelloidea</taxon>
        <taxon>Philodinida</taxon>
        <taxon>Philodinidae</taxon>
        <taxon>Didymodactylos</taxon>
    </lineage>
</organism>
<accession>A0A814FZU8</accession>
<dbReference type="SUPFAM" id="SSF101420">
    <property type="entry name" value="C-terminal domain of Ku80"/>
    <property type="match status" value="1"/>
</dbReference>
<dbReference type="AlphaFoldDB" id="A0A814FZU8"/>
<evidence type="ECO:0000313" key="19">
    <source>
        <dbReference type="EMBL" id="CAF3767524.1"/>
    </source>
</evidence>
<dbReference type="GO" id="GO:0004386">
    <property type="term" value="F:helicase activity"/>
    <property type="evidence" value="ECO:0007669"/>
    <property type="project" value="UniProtKB-KW"/>
</dbReference>
<name>A0A814FZU8_9BILA</name>
<evidence type="ECO:0000256" key="10">
    <source>
        <dbReference type="ARBA" id="ARBA00023125"/>
    </source>
</evidence>
<evidence type="ECO:0000256" key="2">
    <source>
        <dbReference type="ARBA" id="ARBA00004286"/>
    </source>
</evidence>
<dbReference type="OrthoDB" id="30826at2759"/>
<evidence type="ECO:0000256" key="8">
    <source>
        <dbReference type="ARBA" id="ARBA00022806"/>
    </source>
</evidence>
<dbReference type="GO" id="GO:0003690">
    <property type="term" value="F:double-stranded DNA binding"/>
    <property type="evidence" value="ECO:0007669"/>
    <property type="project" value="TreeGrafter"/>
</dbReference>
<protein>
    <recommendedName>
        <fullName evidence="15">VWFA domain-containing protein</fullName>
    </recommendedName>
</protein>
<comment type="similarity">
    <text evidence="3">Belongs to the ku80 family.</text>
</comment>
<evidence type="ECO:0000256" key="9">
    <source>
        <dbReference type="ARBA" id="ARBA00022840"/>
    </source>
</evidence>
<sequence length="767" mass="86528">MARTDKEALALVLDVSQGMANAPPGFDTPLQVAVDILQMIVQRKMFQESKDEVALVLYGSEETKNDLAEDGDYDNVSIVFPLGVANWNLFDEIQKIKPGVAHADLVDAIVVAADHIKSQTDGKKGFQAKRVLLFTNASTPFSDNNLAVITQQMKNFDITLDAIGPTWDEEDRSTSPEPDGEVPTDAMDLDRPQQSNTTNEASASATAPTTNGHGTESKQKFRSPKKPLTPQQKTGIRVITNIANETDGSMYTFREALMILSTHQSKTVKPTATKYILEFLDIKIPICTYIQVKDNKPQIFRLKKVFAREPKIEIKTDRGRYTKDEVDQEIEKEEIIDGYRYGSTFVPISKEDSDEMKYQSEKCFQIIGFTSSSNVQRSYFLGDTVYEVIAERGYEASETAFVALVQALYDTDTVAIIRKCFSSRSAPEIGFVRPHILHDHICLFYIKLPFSEDMRLFEFDTLDGFKRNQPTDDQLKAVDNLITSMDLTHAETGENGPDEALKPELIFNPYIQRMFQSIARRAVQPDEPLSFSNTILENYEQSCRNVAVNSRKTLEQLNKQFLLKVTERKAKMTTGEALFGTDDVKKPVGDEKENIVTNDGLESDKVNMEAMATKKKLTIKQIGSVTPMEDFKTIIESQSLPFEEACRQLRDQITDLIQNSFGDAFYLKALACLIGLRETCIQKLEPNVYNDFIRNLKKWLQTIARKDFWDKIVQEKLTIISSNECIESNVFPAEAESFLAEDTPEDTANKPGTIDQAENEEDLLDLI</sequence>
<dbReference type="Proteomes" id="UP000682733">
    <property type="component" value="Unassembled WGS sequence"/>
</dbReference>
<reference evidence="16" key="1">
    <citation type="submission" date="2021-02" db="EMBL/GenBank/DDBJ databases">
        <authorList>
            <person name="Nowell W R."/>
        </authorList>
    </citation>
    <scope>NUCLEOTIDE SEQUENCE</scope>
</reference>
<proteinExistence type="inferred from homology"/>